<reference evidence="2" key="1">
    <citation type="submission" date="2023-11" db="EMBL/GenBank/DDBJ databases">
        <authorList>
            <person name="Alioto T."/>
            <person name="Alioto T."/>
            <person name="Gomez Garrido J."/>
        </authorList>
    </citation>
    <scope>NUCLEOTIDE SEQUENCE</scope>
</reference>
<dbReference type="EMBL" id="CAVMBE010000067">
    <property type="protein sequence ID" value="CAK4032647.1"/>
    <property type="molecule type" value="Genomic_DNA"/>
</dbReference>
<feature type="compositionally biased region" description="Low complexity" evidence="1">
    <location>
        <begin position="66"/>
        <end position="84"/>
    </location>
</feature>
<protein>
    <submittedName>
        <fullName evidence="2">Uncharacterized protein</fullName>
    </submittedName>
</protein>
<organism evidence="2 3">
    <name type="scientific">Lecanosticta acicola</name>
    <dbReference type="NCBI Taxonomy" id="111012"/>
    <lineage>
        <taxon>Eukaryota</taxon>
        <taxon>Fungi</taxon>
        <taxon>Dikarya</taxon>
        <taxon>Ascomycota</taxon>
        <taxon>Pezizomycotina</taxon>
        <taxon>Dothideomycetes</taxon>
        <taxon>Dothideomycetidae</taxon>
        <taxon>Mycosphaerellales</taxon>
        <taxon>Mycosphaerellaceae</taxon>
        <taxon>Lecanosticta</taxon>
    </lineage>
</organism>
<name>A0AAI9EDQ0_9PEZI</name>
<gene>
    <name evidence="2" type="ORF">LECACI_7A007805</name>
</gene>
<sequence length="98" mass="10424">MPIFNSLEQALAPMPTVHNSLLPPKGTTKTPTPQSTPGKANKSQRKHTPAIAVPEAVQEVPEEEVSSSGHGRSVSNSSAATSVSEGKYQEYQSHRSTN</sequence>
<proteinExistence type="predicted"/>
<evidence type="ECO:0000313" key="3">
    <source>
        <dbReference type="Proteomes" id="UP001296104"/>
    </source>
</evidence>
<evidence type="ECO:0000256" key="1">
    <source>
        <dbReference type="SAM" id="MobiDB-lite"/>
    </source>
</evidence>
<dbReference type="AlphaFoldDB" id="A0AAI9EDQ0"/>
<feature type="region of interest" description="Disordered" evidence="1">
    <location>
        <begin position="1"/>
        <end position="98"/>
    </location>
</feature>
<keyword evidence="3" id="KW-1185">Reference proteome</keyword>
<feature type="compositionally biased region" description="Low complexity" evidence="1">
    <location>
        <begin position="20"/>
        <end position="38"/>
    </location>
</feature>
<evidence type="ECO:0000313" key="2">
    <source>
        <dbReference type="EMBL" id="CAK4032647.1"/>
    </source>
</evidence>
<comment type="caution">
    <text evidence="2">The sequence shown here is derived from an EMBL/GenBank/DDBJ whole genome shotgun (WGS) entry which is preliminary data.</text>
</comment>
<feature type="compositionally biased region" description="Low complexity" evidence="1">
    <location>
        <begin position="49"/>
        <end position="59"/>
    </location>
</feature>
<accession>A0AAI9EDQ0</accession>
<dbReference type="Proteomes" id="UP001296104">
    <property type="component" value="Unassembled WGS sequence"/>
</dbReference>